<evidence type="ECO:0000313" key="4">
    <source>
        <dbReference type="Proteomes" id="UP000663862"/>
    </source>
</evidence>
<dbReference type="Pfam" id="PF13271">
    <property type="entry name" value="DUF4062"/>
    <property type="match status" value="1"/>
</dbReference>
<dbReference type="InterPro" id="IPR025139">
    <property type="entry name" value="DUF4062"/>
</dbReference>
<dbReference type="InterPro" id="IPR036322">
    <property type="entry name" value="WD40_repeat_dom_sf"/>
</dbReference>
<feature type="domain" description="NACHT" evidence="1">
    <location>
        <begin position="176"/>
        <end position="355"/>
    </location>
</feature>
<comment type="caution">
    <text evidence="3">The sequence shown here is derived from an EMBL/GenBank/DDBJ whole genome shotgun (WGS) entry which is preliminary data.</text>
</comment>
<gene>
    <name evidence="3" type="ORF">TSG867_LOCUS21978</name>
</gene>
<dbReference type="SUPFAM" id="SSF52540">
    <property type="entry name" value="P-loop containing nucleoside triphosphate hydrolases"/>
    <property type="match status" value="1"/>
</dbReference>
<protein>
    <recommendedName>
        <fullName evidence="5">NACHT domain-containing protein</fullName>
    </recommendedName>
</protein>
<evidence type="ECO:0000259" key="1">
    <source>
        <dbReference type="Pfam" id="PF05729"/>
    </source>
</evidence>
<accession>A0A820W5S2</accession>
<dbReference type="Gene3D" id="2.130.10.10">
    <property type="entry name" value="YVTN repeat-like/Quinoprotein amine dehydrogenase"/>
    <property type="match status" value="1"/>
</dbReference>
<dbReference type="PANTHER" id="PTHR19871">
    <property type="entry name" value="BETA TRANSDUCIN-RELATED PROTEIN"/>
    <property type="match status" value="1"/>
</dbReference>
<organism evidence="3 4">
    <name type="scientific">Rotaria socialis</name>
    <dbReference type="NCBI Taxonomy" id="392032"/>
    <lineage>
        <taxon>Eukaryota</taxon>
        <taxon>Metazoa</taxon>
        <taxon>Spiralia</taxon>
        <taxon>Gnathifera</taxon>
        <taxon>Rotifera</taxon>
        <taxon>Eurotatoria</taxon>
        <taxon>Bdelloidea</taxon>
        <taxon>Philodinida</taxon>
        <taxon>Philodinidae</taxon>
        <taxon>Rotaria</taxon>
    </lineage>
</organism>
<reference evidence="3" key="1">
    <citation type="submission" date="2021-02" db="EMBL/GenBank/DDBJ databases">
        <authorList>
            <person name="Nowell W R."/>
        </authorList>
    </citation>
    <scope>NUCLEOTIDE SEQUENCE</scope>
</reference>
<evidence type="ECO:0008006" key="5">
    <source>
        <dbReference type="Google" id="ProtNLM"/>
    </source>
</evidence>
<dbReference type="InterPro" id="IPR007111">
    <property type="entry name" value="NACHT_NTPase"/>
</dbReference>
<dbReference type="InterPro" id="IPR027417">
    <property type="entry name" value="P-loop_NTPase"/>
</dbReference>
<evidence type="ECO:0000259" key="2">
    <source>
        <dbReference type="Pfam" id="PF13271"/>
    </source>
</evidence>
<evidence type="ECO:0000313" key="3">
    <source>
        <dbReference type="EMBL" id="CAF4512609.1"/>
    </source>
</evidence>
<dbReference type="PANTHER" id="PTHR19871:SF14">
    <property type="entry name" value="DUF4062 DOMAIN-CONTAINING PROTEIN"/>
    <property type="match status" value="1"/>
</dbReference>
<dbReference type="Gene3D" id="3.40.50.300">
    <property type="entry name" value="P-loop containing nucleotide triphosphate hydrolases"/>
    <property type="match status" value="1"/>
</dbReference>
<name>A0A820W5S2_9BILA</name>
<dbReference type="Proteomes" id="UP000663862">
    <property type="component" value="Unassembled WGS sequence"/>
</dbReference>
<dbReference type="InterPro" id="IPR015943">
    <property type="entry name" value="WD40/YVTN_repeat-like_dom_sf"/>
</dbReference>
<dbReference type="SUPFAM" id="SSF50978">
    <property type="entry name" value="WD40 repeat-like"/>
    <property type="match status" value="1"/>
</dbReference>
<proteinExistence type="predicted"/>
<dbReference type="InterPro" id="IPR052752">
    <property type="entry name" value="NACHT-WD_repeat"/>
</dbReference>
<feature type="domain" description="DUF4062" evidence="2">
    <location>
        <begin position="39"/>
        <end position="106"/>
    </location>
</feature>
<dbReference type="EMBL" id="CAJOBQ010001745">
    <property type="protein sequence ID" value="CAF4512609.1"/>
    <property type="molecule type" value="Genomic_DNA"/>
</dbReference>
<dbReference type="Pfam" id="PF05729">
    <property type="entry name" value="NACHT"/>
    <property type="match status" value="1"/>
</dbReference>
<sequence>MDDSPDLYDKSKSIQMLTDNQLYRGQLENVPEKKLNSVRVFISSTFKDTLEERQMLMQYIYPKLKKYCQEKYNIQFRYSDMRWGIQDQASYDHSTEDTCLQELEQCCRLSVATNCIAVKGQIDYHMSETRLKDSWHDEVLEHAMQCKMFNKSYYPRDGILDEIKDFVTWNAPRGPCILYGDPGTGKSSIMAKVATTVSNWFLNPNSVSVIIRFLGVTPSTCDIRRPLISIIQQICSIYESVKKPNIDSSTTILDIKEALQTILKNIPPREQLILLFDSIDQLQVEDYDCSKWLPVDYPKNVKCILSTIPELSSKNCQKKCAILEGLESILEDPTMIKITGFDKHLAPQVLQSWLKRDQRCLIPRQMECLQSKLKDSGCNPLFLSVLYDMTLKWRSFDEKPDVDFEKIYDIDTVIAYLYAQLSEKHGQVLFIRAMAYLQQADGLSETELEDMLSSDDDVLQSVFAHYLPPLEVFRLPSTLWIRIRNDMQKYFVERDEDNIPVIYFYHRCFREFNVFCHWDKTEVSVKRVQLEYYTGNIGEYANLNKRPFEIKNEKLKNKYPELEKYKGTTLPVTRGLTEQESYVKNTKGKGRVYNMRRIKQLYKDIEYPLCEPYFLYDYDFMSSFFHCYKISEMNYRCRGNSRVYPQLRFNLELYKASYAVLGNHPGNFAFEICSLLAPFMNVLSELTYNLLQQCRSNCMLQSLSREIGPYTSCVSRFMVGVAYNISWQSSCLFVLGTEKVCIHDFNGRIDEYVWPSKEVFTAFKQRGCFICLYSAHSLLLYDYVYSEKCRLQLDAEEFVHIDLIRLGGNDVLLVCSRDSKSIDLWGFYDGVPKKKYPFERFDECIVECSTLITYSGTLIKITLKNGRIHYLHSNKGSFQTVATLNKKPGKQSILLNFTTDVYYSEGHSYIDLYHFNGAASSESNPFQRISNLPHVGNRCSRISCRKTSSMQNIDDALIWFTSKYAVIVDFYCSHIVIPGEYTGICEIHVSLYDFSNLFGNFICCLKKDKTGINIFEWRCDKGVHMYRLLAFLELDQKIFNCVCSIDWYSGIAVYCALEDGELRRYNATMMASLPDRPAPFSKSPILKEQISHLQIQDKILLTLDESKRVHSSGSSFLIIDSNMRQLLHIDTKLPLTLNNVADLKITCRSLLSATVPERSILYILSDDQSTLTIWDSEKNTIKYHLIHLEKTIKVQKLYALSSALVFHDSDQRVHLWYIDADKATITLERTNHLEVKSTRLVLFHQTVKKLIIYDVDKKLCGKIQVESPCDAFCFTTDEKYLFVISHDESMLQMYEVDTGKMLEKLFIENMSPLIQATNDHLFLFCNNKLLLMSITGRSSLNRDTKVSPAMCPLFEEQYWLWTHKDKPWTVTSYAHLN</sequence>